<reference evidence="2" key="1">
    <citation type="journal article" date="2020" name="Stud. Mycol.">
        <title>101 Dothideomycetes genomes: a test case for predicting lifestyles and emergence of pathogens.</title>
        <authorList>
            <person name="Haridas S."/>
            <person name="Albert R."/>
            <person name="Binder M."/>
            <person name="Bloem J."/>
            <person name="Labutti K."/>
            <person name="Salamov A."/>
            <person name="Andreopoulos B."/>
            <person name="Baker S."/>
            <person name="Barry K."/>
            <person name="Bills G."/>
            <person name="Bluhm B."/>
            <person name="Cannon C."/>
            <person name="Castanera R."/>
            <person name="Culley D."/>
            <person name="Daum C."/>
            <person name="Ezra D."/>
            <person name="Gonzalez J."/>
            <person name="Henrissat B."/>
            <person name="Kuo A."/>
            <person name="Liang C."/>
            <person name="Lipzen A."/>
            <person name="Lutzoni F."/>
            <person name="Magnuson J."/>
            <person name="Mondo S."/>
            <person name="Nolan M."/>
            <person name="Ohm R."/>
            <person name="Pangilinan J."/>
            <person name="Park H.-J."/>
            <person name="Ramirez L."/>
            <person name="Alfaro M."/>
            <person name="Sun H."/>
            <person name="Tritt A."/>
            <person name="Yoshinaga Y."/>
            <person name="Zwiers L.-H."/>
            <person name="Turgeon B."/>
            <person name="Goodwin S."/>
            <person name="Spatafora J."/>
            <person name="Crous P."/>
            <person name="Grigoriev I."/>
        </authorList>
    </citation>
    <scope>NUCLEOTIDE SEQUENCE</scope>
    <source>
        <strain evidence="2">ATCC 36951</strain>
    </source>
</reference>
<name>A0A6A6CQT2_ZASCE</name>
<sequence>MDDCNTARGAARAILEMKSTTRTIECRDLIDSWMHDFQKSHILIHLVSDPLFEEMGPYTREDIMAHAAKARDMWFASPNQSLYFKMPYGTPYRDGQGDLKFRPFQRTLLDGGALFISCEGLSAIGDTEEQTASATEENAAEEDTAEKDTN</sequence>
<dbReference type="EMBL" id="ML993590">
    <property type="protein sequence ID" value="KAF2168490.1"/>
    <property type="molecule type" value="Genomic_DNA"/>
</dbReference>
<dbReference type="RefSeq" id="XP_033669379.1">
    <property type="nucleotide sequence ID" value="XM_033805769.1"/>
</dbReference>
<dbReference type="AlphaFoldDB" id="A0A6A6CQT2"/>
<feature type="region of interest" description="Disordered" evidence="1">
    <location>
        <begin position="127"/>
        <end position="150"/>
    </location>
</feature>
<feature type="compositionally biased region" description="Acidic residues" evidence="1">
    <location>
        <begin position="138"/>
        <end position="150"/>
    </location>
</feature>
<proteinExistence type="predicted"/>
<keyword evidence="3" id="KW-1185">Reference proteome</keyword>
<gene>
    <name evidence="2" type="ORF">M409DRAFT_21239</name>
</gene>
<protein>
    <submittedName>
        <fullName evidence="2">Uncharacterized protein</fullName>
    </submittedName>
</protein>
<evidence type="ECO:0000313" key="2">
    <source>
        <dbReference type="EMBL" id="KAF2168490.1"/>
    </source>
</evidence>
<evidence type="ECO:0000313" key="3">
    <source>
        <dbReference type="Proteomes" id="UP000799537"/>
    </source>
</evidence>
<accession>A0A6A6CQT2</accession>
<dbReference type="GeneID" id="54559041"/>
<organism evidence="2 3">
    <name type="scientific">Zasmidium cellare ATCC 36951</name>
    <dbReference type="NCBI Taxonomy" id="1080233"/>
    <lineage>
        <taxon>Eukaryota</taxon>
        <taxon>Fungi</taxon>
        <taxon>Dikarya</taxon>
        <taxon>Ascomycota</taxon>
        <taxon>Pezizomycotina</taxon>
        <taxon>Dothideomycetes</taxon>
        <taxon>Dothideomycetidae</taxon>
        <taxon>Mycosphaerellales</taxon>
        <taxon>Mycosphaerellaceae</taxon>
        <taxon>Zasmidium</taxon>
    </lineage>
</organism>
<evidence type="ECO:0000256" key="1">
    <source>
        <dbReference type="SAM" id="MobiDB-lite"/>
    </source>
</evidence>
<dbReference type="Proteomes" id="UP000799537">
    <property type="component" value="Unassembled WGS sequence"/>
</dbReference>